<dbReference type="EMBL" id="FRAG01000002">
    <property type="protein sequence ID" value="SHJ55912.1"/>
    <property type="molecule type" value="Genomic_DNA"/>
</dbReference>
<protein>
    <recommendedName>
        <fullName evidence="1">FAD-dependent protein C-terminal domain-containing protein</fullName>
    </recommendedName>
</protein>
<dbReference type="Gene3D" id="3.50.50.60">
    <property type="entry name" value="FAD/NAD(P)-binding domain"/>
    <property type="match status" value="2"/>
</dbReference>
<organism evidence="2 3">
    <name type="scientific">Paramaledivibacter caminithermalis (strain DSM 15212 / CIP 107654 / DViRD3)</name>
    <name type="common">Clostridium caminithermale</name>
    <dbReference type="NCBI Taxonomy" id="1121301"/>
    <lineage>
        <taxon>Bacteria</taxon>
        <taxon>Bacillati</taxon>
        <taxon>Bacillota</taxon>
        <taxon>Clostridia</taxon>
        <taxon>Peptostreptococcales</taxon>
        <taxon>Caminicellaceae</taxon>
        <taxon>Paramaledivibacter</taxon>
    </lineage>
</organism>
<reference evidence="2 3" key="1">
    <citation type="submission" date="2016-11" db="EMBL/GenBank/DDBJ databases">
        <authorList>
            <person name="Jaros S."/>
            <person name="Januszkiewicz K."/>
            <person name="Wedrychowicz H."/>
        </authorList>
    </citation>
    <scope>NUCLEOTIDE SEQUENCE [LARGE SCALE GENOMIC DNA]</scope>
    <source>
        <strain evidence="2 3">DSM 15212</strain>
    </source>
</reference>
<proteinExistence type="predicted"/>
<evidence type="ECO:0000313" key="2">
    <source>
        <dbReference type="EMBL" id="SHJ55912.1"/>
    </source>
</evidence>
<dbReference type="PIRSF" id="PIRSF038984">
    <property type="entry name" value="FAD_binding_protein"/>
    <property type="match status" value="1"/>
</dbReference>
<dbReference type="OrthoDB" id="9772594at2"/>
<dbReference type="SUPFAM" id="SSF51905">
    <property type="entry name" value="FAD/NAD(P)-binding domain"/>
    <property type="match status" value="1"/>
</dbReference>
<keyword evidence="3" id="KW-1185">Reference proteome</keyword>
<feature type="domain" description="FAD-dependent protein C-terminal" evidence="1">
    <location>
        <begin position="281"/>
        <end position="477"/>
    </location>
</feature>
<dbReference type="RefSeq" id="WP_073146659.1">
    <property type="nucleotide sequence ID" value="NZ_FRAG01000002.1"/>
</dbReference>
<dbReference type="Proteomes" id="UP000184465">
    <property type="component" value="Unassembled WGS sequence"/>
</dbReference>
<evidence type="ECO:0000313" key="3">
    <source>
        <dbReference type="Proteomes" id="UP000184465"/>
    </source>
</evidence>
<dbReference type="PANTHER" id="PTHR42842:SF3">
    <property type="entry name" value="FAD_NAD(P)-BINDING OXIDOREDUCTASE FAMILY PROTEIN"/>
    <property type="match status" value="1"/>
</dbReference>
<dbReference type="STRING" id="1121301.SAMN02745912_00348"/>
<evidence type="ECO:0000259" key="1">
    <source>
        <dbReference type="Pfam" id="PF21688"/>
    </source>
</evidence>
<accession>A0A1M6KAE8</accession>
<dbReference type="InterPro" id="IPR028348">
    <property type="entry name" value="FAD-binding_protein"/>
</dbReference>
<sequence>MIRISNIRLGIKDDIDRLPYEVSKILKIKPKEIIDLNIFKESIDARRKGKIDFVYTIDLLIKNEKNVLKKAKNKKISITPDMEYKYPEPGKVPIDKRPIIVGSGPAGLFCGLILAQMGYKPLILERGEDVDNRSKTVEKFWKTGYLNIESNVQFGEGGAGTFSDGKLTTRIKDPRCRKVLKELVKAGAPEDIIYSFKPHIGTDILKNVVKNLRKKIETLGGEIVFNSKVTDFKIKDGKIFGLEVNHDEVIEGEAIVLAIGHSARDTFEVIYKRGVEIIQKPFAIGVRIEHPQAVINKAQYKEFANHKRLGAADYRLTYHASNGRSVYTFCMCPGGSVVAAASEEYRVVTNGMSEYARDKDNANSALLVSVAQEDFKSSHPLAGMYFQRKWEERAYDIGGGGYIAPAQLVGDFLKGIASSQLKDVKPSYEPGIKLTNINECLPSYVTEAMKEAITNMDKKLKGFQMEGAIMTGVETRSSSPIRITRDSNTLESTNINGLYPSGEGAGYAGGIVSAAVDGIKIAEKIISKYKC</sequence>
<gene>
    <name evidence="2" type="ORF">SAMN02745912_00348</name>
</gene>
<dbReference type="Gene3D" id="3.30.70.2700">
    <property type="match status" value="1"/>
</dbReference>
<name>A0A1M6KAE8_PARC5</name>
<dbReference type="InterPro" id="IPR049516">
    <property type="entry name" value="FAD-depend_C"/>
</dbReference>
<dbReference type="Pfam" id="PF21688">
    <property type="entry name" value="FAD-depend_C"/>
    <property type="match status" value="1"/>
</dbReference>
<dbReference type="AlphaFoldDB" id="A0A1M6KAE8"/>
<dbReference type="InterPro" id="IPR036188">
    <property type="entry name" value="FAD/NAD-bd_sf"/>
</dbReference>
<dbReference type="PANTHER" id="PTHR42842">
    <property type="entry name" value="FAD/NAD(P)-BINDING OXIDOREDUCTASE"/>
    <property type="match status" value="1"/>
</dbReference>